<evidence type="ECO:0000313" key="4">
    <source>
        <dbReference type="EMBL" id="MCX3058644.1"/>
    </source>
</evidence>
<feature type="compositionally biased region" description="Polar residues" evidence="1">
    <location>
        <begin position="383"/>
        <end position="402"/>
    </location>
</feature>
<accession>A0ABT3TNM6</accession>
<evidence type="ECO:0000256" key="3">
    <source>
        <dbReference type="SAM" id="SignalP"/>
    </source>
</evidence>
<feature type="compositionally biased region" description="Low complexity" evidence="1">
    <location>
        <begin position="27"/>
        <end position="47"/>
    </location>
</feature>
<evidence type="ECO:0000313" key="5">
    <source>
        <dbReference type="Proteomes" id="UP001163064"/>
    </source>
</evidence>
<feature type="chain" id="PRO_5045996667" evidence="3">
    <location>
        <begin position="30"/>
        <end position="437"/>
    </location>
</feature>
<feature type="compositionally biased region" description="Basic and acidic residues" evidence="1">
    <location>
        <begin position="202"/>
        <end position="220"/>
    </location>
</feature>
<organism evidence="4 5">
    <name type="scientific">Streptomyces beihaiensis</name>
    <dbReference type="NCBI Taxonomy" id="2984495"/>
    <lineage>
        <taxon>Bacteria</taxon>
        <taxon>Bacillati</taxon>
        <taxon>Actinomycetota</taxon>
        <taxon>Actinomycetes</taxon>
        <taxon>Kitasatosporales</taxon>
        <taxon>Streptomycetaceae</taxon>
        <taxon>Streptomyces</taxon>
    </lineage>
</organism>
<feature type="region of interest" description="Disordered" evidence="1">
    <location>
        <begin position="366"/>
        <end position="402"/>
    </location>
</feature>
<name>A0ABT3TNM6_9ACTN</name>
<proteinExistence type="predicted"/>
<keyword evidence="2" id="KW-1133">Transmembrane helix</keyword>
<feature type="region of interest" description="Disordered" evidence="1">
    <location>
        <begin position="27"/>
        <end position="50"/>
    </location>
</feature>
<dbReference type="Proteomes" id="UP001163064">
    <property type="component" value="Unassembled WGS sequence"/>
</dbReference>
<dbReference type="RefSeq" id="WP_266595832.1">
    <property type="nucleotide sequence ID" value="NZ_JAPHNL010000013.1"/>
</dbReference>
<feature type="signal peptide" evidence="3">
    <location>
        <begin position="1"/>
        <end position="29"/>
    </location>
</feature>
<evidence type="ECO:0000256" key="1">
    <source>
        <dbReference type="SAM" id="MobiDB-lite"/>
    </source>
</evidence>
<comment type="caution">
    <text evidence="4">The sequence shown here is derived from an EMBL/GenBank/DDBJ whole genome shotgun (WGS) entry which is preliminary data.</text>
</comment>
<dbReference type="EMBL" id="JAPHNL010000013">
    <property type="protein sequence ID" value="MCX3058644.1"/>
    <property type="molecule type" value="Genomic_DNA"/>
</dbReference>
<protein>
    <submittedName>
        <fullName evidence="4">Peptidase</fullName>
    </submittedName>
</protein>
<keyword evidence="3" id="KW-0732">Signal</keyword>
<keyword evidence="5" id="KW-1185">Reference proteome</keyword>
<sequence>MQIRHVLATAAVAAVTAPVALFSVSPAHADAAPSSSTTETTAASSMARLEKAARDAQQAYDAAVAHKRQLIGLLSDPPADLPAKVARDKAKKAADDAAAAKRTADARAAEVEKTVGAILDDPASTDDERVAGLRTLHTARTEAATAGAAKDAADAALKKAASAFADWEVDISRQVGAAQKAIDKALTEKRAADKALAAAKAGQDDPAKGGDDGKSDHDPVCDASSKLTATVPGLPGSVTAGSTVDFTLRLTNGTGRALDELRAFVAVRATDTSRTEDVSGKLHLRAKRGGAWQPVRAAEYAGSFKNVKPGTHVDLPLRLTVDASAPAGEGVSFVAGDSYGRDGSCGGSEGLAAYSFRILPSGATAPSGAAKPVAPADKPVPQGATSATPVASGTLADTGSSSALPRIGLSGGAAVALGAGAVYVVRRRRSTEDVTRP</sequence>
<reference evidence="4" key="1">
    <citation type="submission" date="2022-10" db="EMBL/GenBank/DDBJ databases">
        <title>Streptomyces beihaiensis sp. nov., a chitin degrading actinobacterium, isolated from shrimp pond soil.</title>
        <authorList>
            <person name="Xie J."/>
            <person name="Shen N."/>
        </authorList>
    </citation>
    <scope>NUCLEOTIDE SEQUENCE</scope>
    <source>
        <strain evidence="4">GXMU-J5</strain>
    </source>
</reference>
<keyword evidence="2" id="KW-0812">Transmembrane</keyword>
<feature type="compositionally biased region" description="Low complexity" evidence="1">
    <location>
        <begin position="369"/>
        <end position="381"/>
    </location>
</feature>
<feature type="transmembrane region" description="Helical" evidence="2">
    <location>
        <begin position="407"/>
        <end position="425"/>
    </location>
</feature>
<evidence type="ECO:0000256" key="2">
    <source>
        <dbReference type="SAM" id="Phobius"/>
    </source>
</evidence>
<gene>
    <name evidence="4" type="ORF">OFY01_02425</name>
</gene>
<keyword evidence="2" id="KW-0472">Membrane</keyword>
<feature type="region of interest" description="Disordered" evidence="1">
    <location>
        <begin position="197"/>
        <end position="228"/>
    </location>
</feature>